<dbReference type="InterPro" id="IPR001611">
    <property type="entry name" value="Leu-rich_rpt"/>
</dbReference>
<evidence type="ECO:0000256" key="6">
    <source>
        <dbReference type="ARBA" id="ARBA00023157"/>
    </source>
</evidence>
<dbReference type="FunFam" id="1.10.640.10:FF:000003">
    <property type="entry name" value="chorion peroxidase"/>
    <property type="match status" value="1"/>
</dbReference>
<dbReference type="PROSITE" id="PS50835">
    <property type="entry name" value="IG_LIKE"/>
    <property type="match status" value="2"/>
</dbReference>
<keyword evidence="8" id="KW-0349">Heme</keyword>
<dbReference type="Pfam" id="PF13927">
    <property type="entry name" value="Ig_3"/>
    <property type="match status" value="1"/>
</dbReference>
<keyword evidence="13" id="KW-1185">Reference proteome</keyword>
<dbReference type="STRING" id="70667.A0A183SZ08"/>
<evidence type="ECO:0000256" key="9">
    <source>
        <dbReference type="SAM" id="MobiDB-lite"/>
    </source>
</evidence>
<dbReference type="OrthoDB" id="823504at2759"/>
<evidence type="ECO:0000313" key="13">
    <source>
        <dbReference type="Proteomes" id="UP000275846"/>
    </source>
</evidence>
<dbReference type="Pfam" id="PF07679">
    <property type="entry name" value="I-set"/>
    <property type="match status" value="1"/>
</dbReference>
<dbReference type="InterPro" id="IPR013783">
    <property type="entry name" value="Ig-like_fold"/>
</dbReference>
<proteinExistence type="predicted"/>
<keyword evidence="4 10" id="KW-0732">Signal</keyword>
<accession>A0A183SZ08</accession>
<dbReference type="SMART" id="SM00408">
    <property type="entry name" value="IGc2"/>
    <property type="match status" value="2"/>
</dbReference>
<protein>
    <submittedName>
        <fullName evidence="14">Peroxidase</fullName>
    </submittedName>
</protein>
<dbReference type="SMART" id="SM00409">
    <property type="entry name" value="IG"/>
    <property type="match status" value="2"/>
</dbReference>
<keyword evidence="8" id="KW-0479">Metal-binding</keyword>
<feature type="binding site" description="axial binding residue" evidence="8">
    <location>
        <position position="1069"/>
    </location>
    <ligand>
        <name>heme b</name>
        <dbReference type="ChEBI" id="CHEBI:60344"/>
    </ligand>
    <ligandPart>
        <name>Fe</name>
        <dbReference type="ChEBI" id="CHEBI:18248"/>
    </ligandPart>
</feature>
<keyword evidence="8" id="KW-0408">Iron</keyword>
<gene>
    <name evidence="12" type="ORF">SSLN_LOCUS9456</name>
</gene>
<reference evidence="12 13" key="2">
    <citation type="submission" date="2018-11" db="EMBL/GenBank/DDBJ databases">
        <authorList>
            <consortium name="Pathogen Informatics"/>
        </authorList>
    </citation>
    <scope>NUCLEOTIDE SEQUENCE [LARGE SCALE GENOMIC DNA]</scope>
    <source>
        <strain evidence="12 13">NST_G2</strain>
    </source>
</reference>
<feature type="domain" description="Ig-like" evidence="11">
    <location>
        <begin position="287"/>
        <end position="381"/>
    </location>
</feature>
<dbReference type="InterPro" id="IPR003598">
    <property type="entry name" value="Ig_sub2"/>
</dbReference>
<evidence type="ECO:0000256" key="7">
    <source>
        <dbReference type="ARBA" id="ARBA00023180"/>
    </source>
</evidence>
<name>A0A183SZ08_SCHSO</name>
<dbReference type="PRINTS" id="PR00457">
    <property type="entry name" value="ANPEROXIDASE"/>
</dbReference>
<dbReference type="InterPro" id="IPR007110">
    <property type="entry name" value="Ig-like_dom"/>
</dbReference>
<dbReference type="PROSITE" id="PS50292">
    <property type="entry name" value="PEROXIDASE_3"/>
    <property type="match status" value="1"/>
</dbReference>
<evidence type="ECO:0000256" key="2">
    <source>
        <dbReference type="ARBA" id="ARBA00022525"/>
    </source>
</evidence>
<dbReference type="Gene3D" id="2.60.40.10">
    <property type="entry name" value="Immunoglobulins"/>
    <property type="match status" value="2"/>
</dbReference>
<evidence type="ECO:0000256" key="8">
    <source>
        <dbReference type="PIRSR" id="PIRSR619791-2"/>
    </source>
</evidence>
<dbReference type="SMART" id="SM00082">
    <property type="entry name" value="LRRCT"/>
    <property type="match status" value="1"/>
</dbReference>
<dbReference type="PROSITE" id="PS51450">
    <property type="entry name" value="LRR"/>
    <property type="match status" value="1"/>
</dbReference>
<dbReference type="InterPro" id="IPR032675">
    <property type="entry name" value="LRR_dom_sf"/>
</dbReference>
<dbReference type="InterPro" id="IPR003591">
    <property type="entry name" value="Leu-rich_rpt_typical-subtyp"/>
</dbReference>
<sequence>MLWPFVRKFFMWRTRLQIGCLLLLLFSLIHGLEDGEEQFCPVGCVCYSQSIVCRRPDSIALPSRLPHILPDPNGGALQYFAQTRTKLPALPKGSFVDLLDLEHIDLSNNEIMTMEEGAFENLPLLRELSLRHNKLTRLPDNFMEQFPNLEVLDLSLNSLSVLPLSLERLVNLKSLNLMGNPIHCSCSLIDLGLLLRRLEPTGSHVTCAEPMEVKNQKLVDLATKYASAYNGTRHLGYQADPRLYPEEAIESASRPIRPWPLPHCPVGHVGGEMAVEETTVGRGNRAPTITTAPEGISVAEGERAFFRCEADGWPLPVISWILPTNRTSFVRLWNRRRVCVNSHAFHHFGILRDLSVPHEDGTLTCVAENVHGQVRHSASLQILDALKPQITDAPAAQAKGGVVGSDLVLVCSARGRPRPSVSWLWMRTTSAQRLSTENRYIVRSASKLQARPLHEGIPEAEGPYSEVFADGPEESTTLIIRNVTTRDVEGRYICYAANRAGSARVSSVVTLQTPLTAAMPDKWQEMTMVGKEMDKQSGDGEGESPEGGALSLRESTEDLVKRVIEKARKRIDAAIQRTADNLRDPANRRTASDIASLFRQPSKAAIELARAAEVYEAALDEVTQILQKQREEGLGKDEGHIYRADEDYDEQKRLAMGVQLTAEQLAILAQLSGCVQSQHVNPCEKQLCFHLRYRSIDGSCNNLKNPRWGTALTPFYRLLPPVYENGVNTPVGWSPERLYFGFPKPSARLVSYTLLGDATKLQVHTRKLQSLNEQIKLAGMYNISAKRPMVAGIPPGFTLEEELFDEDDETSAMLMQWGQFLDHDLDFTPVDASTSRFSDGLGCNETCINDPPCFPIITPPGDPRIRLRCIGFARSSATCGSGSTSILLGRPQHREQINQISAFVDASNVYGSEDFESRQLRDTLYDEGRLREGMPTPSGKRLLPFNIRGQVDCQADPQQDFVPCFKAGDHRSNENLGLLSMHTIWVREHNRIADGLRTLNPHWSGDRIYQEARKIVGACMQSLTYRVWLPKILGEEGMRMLGREYTGYNASVNPTISNEFATAAFRFGHTLVSPILFRLNERWEPIPEGHLLLHQAFFAPDRMLKDGGLDPILRGLIYHGVRDVFRQPALNPELTERLFAMAHQLALDLASLNVQRGRDHGLQHYTAYAYRVCGLGSSAAPDSFDDLADRIRDPQVREKLRAVYGHPGNIDLFVGGVLEDVMPGARMGPTFACIIADQFKRLRSGDRLWYETPGLFTSAQLAELHDSGSSLARVVCENGDNITEVPLDAFKRPRSRQDLVRCEDVPKLNLALWKECPTPSGSYFGAFNDIGEFEEPQVTRRIRRSIDPTSCEGSPDVDANALEQEVEERVRLHDRQLRRRRREAGI</sequence>
<dbReference type="GO" id="GO:0004601">
    <property type="term" value="F:peroxidase activity"/>
    <property type="evidence" value="ECO:0007669"/>
    <property type="project" value="InterPro"/>
</dbReference>
<dbReference type="GO" id="GO:0046872">
    <property type="term" value="F:metal ion binding"/>
    <property type="evidence" value="ECO:0007669"/>
    <property type="project" value="UniProtKB-KW"/>
</dbReference>
<dbReference type="Gene3D" id="3.80.10.10">
    <property type="entry name" value="Ribonuclease Inhibitor"/>
    <property type="match status" value="1"/>
</dbReference>
<dbReference type="InterPro" id="IPR036179">
    <property type="entry name" value="Ig-like_dom_sf"/>
</dbReference>
<keyword evidence="2" id="KW-0964">Secreted</keyword>
<dbReference type="InterPro" id="IPR003599">
    <property type="entry name" value="Ig_sub"/>
</dbReference>
<dbReference type="GO" id="GO:0005615">
    <property type="term" value="C:extracellular space"/>
    <property type="evidence" value="ECO:0007669"/>
    <property type="project" value="TreeGrafter"/>
</dbReference>
<feature type="chain" id="PRO_5043141360" evidence="10">
    <location>
        <begin position="32"/>
        <end position="1386"/>
    </location>
</feature>
<dbReference type="WBParaSite" id="SSLN_0000981601-mRNA-1">
    <property type="protein sequence ID" value="SSLN_0000981601-mRNA-1"/>
    <property type="gene ID" value="SSLN_0000981601"/>
</dbReference>
<evidence type="ECO:0000256" key="1">
    <source>
        <dbReference type="ARBA" id="ARBA00004613"/>
    </source>
</evidence>
<keyword evidence="7" id="KW-0325">Glycoprotein</keyword>
<evidence type="ECO:0000256" key="3">
    <source>
        <dbReference type="ARBA" id="ARBA00022614"/>
    </source>
</evidence>
<evidence type="ECO:0000259" key="11">
    <source>
        <dbReference type="PROSITE" id="PS50835"/>
    </source>
</evidence>
<dbReference type="Pfam" id="PF13855">
    <property type="entry name" value="LRR_8"/>
    <property type="match status" value="1"/>
</dbReference>
<keyword evidence="6" id="KW-1015">Disulfide bond</keyword>
<dbReference type="PANTHER" id="PTHR11475">
    <property type="entry name" value="OXIDASE/PEROXIDASE"/>
    <property type="match status" value="1"/>
</dbReference>
<dbReference type="InterPro" id="IPR013098">
    <property type="entry name" value="Ig_I-set"/>
</dbReference>
<evidence type="ECO:0000256" key="5">
    <source>
        <dbReference type="ARBA" id="ARBA00022737"/>
    </source>
</evidence>
<dbReference type="EMBL" id="UYSU01035250">
    <property type="protein sequence ID" value="VDL95841.1"/>
    <property type="molecule type" value="Genomic_DNA"/>
</dbReference>
<dbReference type="InterPro" id="IPR037120">
    <property type="entry name" value="Haem_peroxidase_sf_animal"/>
</dbReference>
<dbReference type="Gene3D" id="1.10.640.10">
    <property type="entry name" value="Haem peroxidase domain superfamily, animal type"/>
    <property type="match status" value="1"/>
</dbReference>
<dbReference type="InterPro" id="IPR019791">
    <property type="entry name" value="Haem_peroxidase_animal"/>
</dbReference>
<reference evidence="14" key="1">
    <citation type="submission" date="2016-06" db="UniProtKB">
        <authorList>
            <consortium name="WormBaseParasite"/>
        </authorList>
    </citation>
    <scope>IDENTIFICATION</scope>
</reference>
<keyword evidence="3" id="KW-0433">Leucine-rich repeat</keyword>
<dbReference type="GO" id="GO:0006979">
    <property type="term" value="P:response to oxidative stress"/>
    <property type="evidence" value="ECO:0007669"/>
    <property type="project" value="InterPro"/>
</dbReference>
<dbReference type="SUPFAM" id="SSF48726">
    <property type="entry name" value="Immunoglobulin"/>
    <property type="match status" value="2"/>
</dbReference>
<dbReference type="SUPFAM" id="SSF48113">
    <property type="entry name" value="Heme-dependent peroxidases"/>
    <property type="match status" value="1"/>
</dbReference>
<dbReference type="SUPFAM" id="SSF52058">
    <property type="entry name" value="L domain-like"/>
    <property type="match status" value="1"/>
</dbReference>
<comment type="subcellular location">
    <subcellularLocation>
        <location evidence="1">Secreted</location>
    </subcellularLocation>
</comment>
<keyword evidence="5" id="KW-0677">Repeat</keyword>
<organism evidence="14">
    <name type="scientific">Schistocephalus solidus</name>
    <name type="common">Tapeworm</name>
    <dbReference type="NCBI Taxonomy" id="70667"/>
    <lineage>
        <taxon>Eukaryota</taxon>
        <taxon>Metazoa</taxon>
        <taxon>Spiralia</taxon>
        <taxon>Lophotrochozoa</taxon>
        <taxon>Platyhelminthes</taxon>
        <taxon>Cestoda</taxon>
        <taxon>Eucestoda</taxon>
        <taxon>Diphyllobothriidea</taxon>
        <taxon>Diphyllobothriidae</taxon>
        <taxon>Schistocephalus</taxon>
    </lineage>
</organism>
<dbReference type="SMART" id="SM00369">
    <property type="entry name" value="LRR_TYP"/>
    <property type="match status" value="3"/>
</dbReference>
<evidence type="ECO:0000256" key="4">
    <source>
        <dbReference type="ARBA" id="ARBA00022729"/>
    </source>
</evidence>
<feature type="signal peptide" evidence="10">
    <location>
        <begin position="1"/>
        <end position="31"/>
    </location>
</feature>
<evidence type="ECO:0000256" key="10">
    <source>
        <dbReference type="SAM" id="SignalP"/>
    </source>
</evidence>
<evidence type="ECO:0000313" key="12">
    <source>
        <dbReference type="EMBL" id="VDL95841.1"/>
    </source>
</evidence>
<feature type="domain" description="Ig-like" evidence="11">
    <location>
        <begin position="388"/>
        <end position="510"/>
    </location>
</feature>
<dbReference type="GO" id="GO:0020037">
    <property type="term" value="F:heme binding"/>
    <property type="evidence" value="ECO:0007669"/>
    <property type="project" value="InterPro"/>
</dbReference>
<feature type="region of interest" description="Disordered" evidence="9">
    <location>
        <begin position="532"/>
        <end position="554"/>
    </location>
</feature>
<dbReference type="InterPro" id="IPR010255">
    <property type="entry name" value="Haem_peroxidase_sf"/>
</dbReference>
<dbReference type="InterPro" id="IPR000483">
    <property type="entry name" value="Cys-rich_flank_reg_C"/>
</dbReference>
<dbReference type="Pfam" id="PF03098">
    <property type="entry name" value="An_peroxidase"/>
    <property type="match status" value="2"/>
</dbReference>
<evidence type="ECO:0000313" key="14">
    <source>
        <dbReference type="WBParaSite" id="SSLN_0000981601-mRNA-1"/>
    </source>
</evidence>
<dbReference type="PANTHER" id="PTHR11475:SF121">
    <property type="entry name" value="THYROID PEROXIDASE-LIKE"/>
    <property type="match status" value="1"/>
</dbReference>
<dbReference type="Proteomes" id="UP000275846">
    <property type="component" value="Unassembled WGS sequence"/>
</dbReference>